<organism evidence="2 3">
    <name type="scientific">Candidatus Sungiibacteriota bacterium</name>
    <dbReference type="NCBI Taxonomy" id="2750080"/>
    <lineage>
        <taxon>Bacteria</taxon>
        <taxon>Candidatus Sungiibacteriota</taxon>
    </lineage>
</organism>
<dbReference type="Gene3D" id="3.40.1440.10">
    <property type="entry name" value="GIY-YIG endonuclease"/>
    <property type="match status" value="1"/>
</dbReference>
<name>A0A9D6LTH5_9BACT</name>
<dbReference type="PROSITE" id="PS50164">
    <property type="entry name" value="GIY_YIG"/>
    <property type="match status" value="1"/>
</dbReference>
<dbReference type="AlphaFoldDB" id="A0A9D6LTH5"/>
<evidence type="ECO:0000313" key="2">
    <source>
        <dbReference type="EMBL" id="MBI3627409.1"/>
    </source>
</evidence>
<dbReference type="SUPFAM" id="SSF82771">
    <property type="entry name" value="GIY-YIG endonuclease"/>
    <property type="match status" value="1"/>
</dbReference>
<dbReference type="EMBL" id="JACQCQ010000006">
    <property type="protein sequence ID" value="MBI3627409.1"/>
    <property type="molecule type" value="Genomic_DNA"/>
</dbReference>
<evidence type="ECO:0000313" key="3">
    <source>
        <dbReference type="Proteomes" id="UP000808388"/>
    </source>
</evidence>
<dbReference type="Pfam" id="PF01541">
    <property type="entry name" value="GIY-YIG"/>
    <property type="match status" value="1"/>
</dbReference>
<feature type="domain" description="GIY-YIG" evidence="1">
    <location>
        <begin position="9"/>
        <end position="86"/>
    </location>
</feature>
<gene>
    <name evidence="2" type="ORF">HY220_01480</name>
</gene>
<sequence>MPSNTTSSVFSYTYALESMKDKKRYIGYTPNLRKRVEEHKRGYSVATKFRLPFELVYYAACLNQDDAKRREHYLKGTQGRRFLGLRLKEYTRRKTALGVSES</sequence>
<reference evidence="2" key="1">
    <citation type="submission" date="2020-07" db="EMBL/GenBank/DDBJ databases">
        <title>Huge and variable diversity of episymbiotic CPR bacteria and DPANN archaea in groundwater ecosystems.</title>
        <authorList>
            <person name="He C.Y."/>
            <person name="Keren R."/>
            <person name="Whittaker M."/>
            <person name="Farag I.F."/>
            <person name="Doudna J."/>
            <person name="Cate J.H.D."/>
            <person name="Banfield J.F."/>
        </authorList>
    </citation>
    <scope>NUCLEOTIDE SEQUENCE</scope>
    <source>
        <strain evidence="2">NC_groundwater_972_Pr1_S-0.2um_49_27</strain>
    </source>
</reference>
<dbReference type="InterPro" id="IPR000305">
    <property type="entry name" value="GIY-YIG_endonuc"/>
</dbReference>
<dbReference type="InterPro" id="IPR035901">
    <property type="entry name" value="GIY-YIG_endonuc_sf"/>
</dbReference>
<evidence type="ECO:0000259" key="1">
    <source>
        <dbReference type="PROSITE" id="PS50164"/>
    </source>
</evidence>
<accession>A0A9D6LTH5</accession>
<comment type="caution">
    <text evidence="2">The sequence shown here is derived from an EMBL/GenBank/DDBJ whole genome shotgun (WGS) entry which is preliminary data.</text>
</comment>
<dbReference type="Proteomes" id="UP000808388">
    <property type="component" value="Unassembled WGS sequence"/>
</dbReference>
<proteinExistence type="predicted"/>
<protein>
    <submittedName>
        <fullName evidence="2">GIY-YIG nuclease family protein</fullName>
    </submittedName>
</protein>